<dbReference type="RefSeq" id="WP_248954743.1">
    <property type="nucleotide sequence ID" value="NZ_JAKIKU010000001.1"/>
</dbReference>
<evidence type="ECO:0000256" key="1">
    <source>
        <dbReference type="SAM" id="SignalP"/>
    </source>
</evidence>
<evidence type="ECO:0000313" key="3">
    <source>
        <dbReference type="Proteomes" id="UP001202134"/>
    </source>
</evidence>
<dbReference type="Pfam" id="PF13265">
    <property type="entry name" value="DUF4056"/>
    <property type="match status" value="1"/>
</dbReference>
<dbReference type="InterPro" id="IPR025130">
    <property type="entry name" value="DUF4056"/>
</dbReference>
<sequence length="439" mass="49021">MMFHSQKRVILLSVGLMVSLVSACSSSEWQVSATPSDSAVSAALDNQPDPALLRDIALPQQAAMTLPTSVRPCCAFGNGQKVKLGAMTIPFYRHANTISLEDLGAHAYEAGSFSHQKSAPDEGRSGENNGIIYTRKGGFIDLAHVRDTADNAVALFYQIHPNLGEKQSIALPFEIGPRTIEIDRFEVKLLTATQRWELAAAMAVRLAYSMAEAHEIAQYHGYRSFGPWTEDVSAYSPEDLYSNMLGAKIALAVLTNNLAMTRQQYNYHMTSWIAATLDWLEPVTAAETDALFDVIDGYWWDSNEPMPNKFMLLKRHYDLGEHQSPYLVPMDMAKNSDTWSDVVGVYETPNVAHDLSLANHVHGITIDNVAKQWLHVDAKFESHFEHVPESLWRDGFTQQSFLALTRYNEKLDETLLSEHLSQHSHLPLAIEQTSQGELK</sequence>
<dbReference type="PROSITE" id="PS51257">
    <property type="entry name" value="PROKAR_LIPOPROTEIN"/>
    <property type="match status" value="1"/>
</dbReference>
<dbReference type="EMBL" id="JAKIKU010000001">
    <property type="protein sequence ID" value="MCL1044323.1"/>
    <property type="molecule type" value="Genomic_DNA"/>
</dbReference>
<proteinExistence type="predicted"/>
<accession>A0ABT0KKF9</accession>
<reference evidence="2 3" key="1">
    <citation type="submission" date="2022-01" db="EMBL/GenBank/DDBJ databases">
        <title>Whole genome-based taxonomy of the Shewanellaceae.</title>
        <authorList>
            <person name="Martin-Rodriguez A.J."/>
        </authorList>
    </citation>
    <scope>NUCLEOTIDE SEQUENCE [LARGE SCALE GENOMIC DNA]</scope>
    <source>
        <strain evidence="2 3">DSM 24955</strain>
    </source>
</reference>
<dbReference type="Proteomes" id="UP001202134">
    <property type="component" value="Unassembled WGS sequence"/>
</dbReference>
<keyword evidence="3" id="KW-1185">Reference proteome</keyword>
<gene>
    <name evidence="2" type="ORF">L2737_03105</name>
</gene>
<name>A0ABT0KKF9_9GAMM</name>
<keyword evidence="1" id="KW-0732">Signal</keyword>
<evidence type="ECO:0000313" key="2">
    <source>
        <dbReference type="EMBL" id="MCL1044323.1"/>
    </source>
</evidence>
<feature type="chain" id="PRO_5045921753" evidence="1">
    <location>
        <begin position="24"/>
        <end position="439"/>
    </location>
</feature>
<comment type="caution">
    <text evidence="2">The sequence shown here is derived from an EMBL/GenBank/DDBJ whole genome shotgun (WGS) entry which is preliminary data.</text>
</comment>
<feature type="signal peptide" evidence="1">
    <location>
        <begin position="1"/>
        <end position="23"/>
    </location>
</feature>
<protein>
    <submittedName>
        <fullName evidence="2">DUF4056 domain-containing protein</fullName>
    </submittedName>
</protein>
<organism evidence="2 3">
    <name type="scientific">Shewanella electrodiphila</name>
    <dbReference type="NCBI Taxonomy" id="934143"/>
    <lineage>
        <taxon>Bacteria</taxon>
        <taxon>Pseudomonadati</taxon>
        <taxon>Pseudomonadota</taxon>
        <taxon>Gammaproteobacteria</taxon>
        <taxon>Alteromonadales</taxon>
        <taxon>Shewanellaceae</taxon>
        <taxon>Shewanella</taxon>
    </lineage>
</organism>